<keyword evidence="2" id="KW-0131">Cell cycle</keyword>
<comment type="similarity">
    <text evidence="2">Belongs to the ScpA family.</text>
</comment>
<dbReference type="PANTHER" id="PTHR33969:SF2">
    <property type="entry name" value="SEGREGATION AND CONDENSATION PROTEIN A"/>
    <property type="match status" value="1"/>
</dbReference>
<organism evidence="3 4">
    <name type="scientific">Beggiatoa alba B18LD</name>
    <dbReference type="NCBI Taxonomy" id="395493"/>
    <lineage>
        <taxon>Bacteria</taxon>
        <taxon>Pseudomonadati</taxon>
        <taxon>Pseudomonadota</taxon>
        <taxon>Gammaproteobacteria</taxon>
        <taxon>Thiotrichales</taxon>
        <taxon>Thiotrichaceae</taxon>
        <taxon>Beggiatoa</taxon>
    </lineage>
</organism>
<dbReference type="GO" id="GO:0006260">
    <property type="term" value="P:DNA replication"/>
    <property type="evidence" value="ECO:0007669"/>
    <property type="project" value="UniProtKB-UniRule"/>
</dbReference>
<protein>
    <recommendedName>
        <fullName evidence="1 2">Segregation and condensation protein A</fullName>
    </recommendedName>
</protein>
<keyword evidence="2" id="KW-0132">Cell division</keyword>
<dbReference type="PANTHER" id="PTHR33969">
    <property type="entry name" value="SEGREGATION AND CONDENSATION PROTEIN A"/>
    <property type="match status" value="1"/>
</dbReference>
<accession>I3CHB7</accession>
<dbReference type="InterPro" id="IPR003768">
    <property type="entry name" value="ScpA"/>
</dbReference>
<dbReference type="GO" id="GO:0051301">
    <property type="term" value="P:cell division"/>
    <property type="evidence" value="ECO:0007669"/>
    <property type="project" value="UniProtKB-KW"/>
</dbReference>
<keyword evidence="2" id="KW-0159">Chromosome partition</keyword>
<dbReference type="Proteomes" id="UP000005744">
    <property type="component" value="Unassembled WGS sequence"/>
</dbReference>
<comment type="subunit">
    <text evidence="2">Component of a cohesin-like complex composed of ScpA, ScpB and the Smc homodimer, in which ScpA and ScpB bind to the head domain of Smc. The presence of the three proteins is required for the association of the complex with DNA.</text>
</comment>
<comment type="function">
    <text evidence="2">Participates in chromosomal partition during cell division. May act via the formation of a condensin-like complex containing Smc and ScpB that pull DNA away from mid-cell into both cell halves.</text>
</comment>
<dbReference type="eggNOG" id="COG1354">
    <property type="taxonomic scope" value="Bacteria"/>
</dbReference>
<keyword evidence="4" id="KW-1185">Reference proteome</keyword>
<dbReference type="EMBL" id="JH600070">
    <property type="protein sequence ID" value="EIJ43010.1"/>
    <property type="molecule type" value="Genomic_DNA"/>
</dbReference>
<dbReference type="HOGENOM" id="CLU_038686_0_1_6"/>
<dbReference type="Gene3D" id="6.10.250.2410">
    <property type="match status" value="1"/>
</dbReference>
<dbReference type="GO" id="GO:0007059">
    <property type="term" value="P:chromosome segregation"/>
    <property type="evidence" value="ECO:0007669"/>
    <property type="project" value="UniProtKB-UniRule"/>
</dbReference>
<reference evidence="3 4" key="1">
    <citation type="submission" date="2011-11" db="EMBL/GenBank/DDBJ databases">
        <title>Improved High-Quality Draft sequence of Beggiatoa alba B18lD.</title>
        <authorList>
            <consortium name="US DOE Joint Genome Institute"/>
            <person name="Lucas S."/>
            <person name="Han J."/>
            <person name="Lapidus A."/>
            <person name="Cheng J.-F."/>
            <person name="Goodwin L."/>
            <person name="Pitluck S."/>
            <person name="Peters L."/>
            <person name="Mikhailova N."/>
            <person name="Held B."/>
            <person name="Detter J.C."/>
            <person name="Han C."/>
            <person name="Tapia R."/>
            <person name="Land M."/>
            <person name="Hauser L."/>
            <person name="Kyrpides N."/>
            <person name="Ivanova N."/>
            <person name="Pagani I."/>
            <person name="Samuel K."/>
            <person name="Teske A."/>
            <person name="Mueller J."/>
            <person name="Woyke T."/>
        </authorList>
    </citation>
    <scope>NUCLEOTIDE SEQUENCE [LARGE SCALE GENOMIC DNA]</scope>
    <source>
        <strain evidence="3 4">B18LD</strain>
    </source>
</reference>
<evidence type="ECO:0000256" key="2">
    <source>
        <dbReference type="HAMAP-Rule" id="MF_01805"/>
    </source>
</evidence>
<name>I3CHB7_9GAMM</name>
<evidence type="ECO:0000256" key="1">
    <source>
        <dbReference type="ARBA" id="ARBA00044777"/>
    </source>
</evidence>
<dbReference type="STRING" id="395493.BegalDRAFT_2146"/>
<keyword evidence="2" id="KW-0963">Cytoplasm</keyword>
<sequence length="287" mass="32478">MDIEETAKTSTPDTLPEMPLATIAGAPFIELPDDLYIPPDALKVFLEQFEGPLDLLLYLIQHQNINILDIPIAEITRQYLQFIDLMKEFQLDLAAEYLVMAAVLMEIKSRLLLPEHQNTADDDPANDPRTKLVQQLQEYARFKKAAETFARMPQVGRDLFPVSVDTPEIPYEIVIPNVPWSALLLAMKDLMARAALFRSHQVMLEPLSVRERMGAILARLEQQQIVAFMTLFTVEEGRAGVVVTLLAVLELAKESMICITQKDLFSPIQVEKNHEGGEVRFDNVADY</sequence>
<dbReference type="GO" id="GO:0005737">
    <property type="term" value="C:cytoplasm"/>
    <property type="evidence" value="ECO:0007669"/>
    <property type="project" value="UniProtKB-SubCell"/>
</dbReference>
<dbReference type="HAMAP" id="MF_01805">
    <property type="entry name" value="ScpA"/>
    <property type="match status" value="1"/>
</dbReference>
<evidence type="ECO:0000313" key="3">
    <source>
        <dbReference type="EMBL" id="EIJ43010.1"/>
    </source>
</evidence>
<dbReference type="Pfam" id="PF02616">
    <property type="entry name" value="SMC_ScpA"/>
    <property type="match status" value="1"/>
</dbReference>
<dbReference type="AlphaFoldDB" id="I3CHB7"/>
<proteinExistence type="inferred from homology"/>
<evidence type="ECO:0000313" key="4">
    <source>
        <dbReference type="Proteomes" id="UP000005744"/>
    </source>
</evidence>
<comment type="subcellular location">
    <subcellularLocation>
        <location evidence="2">Cytoplasm</location>
    </subcellularLocation>
    <text evidence="2">Associated with two foci at the outer edges of the nucleoid region in young cells, and at four foci within both cell halves in older cells.</text>
</comment>
<dbReference type="OrthoDB" id="9811016at2"/>
<gene>
    <name evidence="2" type="primary">scpA</name>
    <name evidence="3" type="ORF">BegalDRAFT_2146</name>
</gene>
<dbReference type="RefSeq" id="WP_002689880.1">
    <property type="nucleotide sequence ID" value="NZ_JH600070.1"/>
</dbReference>